<feature type="compositionally biased region" description="Low complexity" evidence="1">
    <location>
        <begin position="250"/>
        <end position="260"/>
    </location>
</feature>
<feature type="domain" description="Retrotransposon gag" evidence="3">
    <location>
        <begin position="60"/>
        <end position="149"/>
    </location>
</feature>
<dbReference type="Gene3D" id="3.30.70.270">
    <property type="match status" value="1"/>
</dbReference>
<proteinExistence type="predicted"/>
<comment type="caution">
    <text evidence="4">The sequence shown here is derived from an EMBL/GenBank/DDBJ whole genome shotgun (WGS) entry which is preliminary data.</text>
</comment>
<dbReference type="InterPro" id="IPR005162">
    <property type="entry name" value="Retrotrans_gag_dom"/>
</dbReference>
<keyword evidence="5" id="KW-1185">Reference proteome</keyword>
<protein>
    <recommendedName>
        <fullName evidence="6">Reverse transcriptase domain-containing protein</fullName>
    </recommendedName>
</protein>
<evidence type="ECO:0000259" key="2">
    <source>
        <dbReference type="Pfam" id="PF00078"/>
    </source>
</evidence>
<feature type="region of interest" description="Disordered" evidence="1">
    <location>
        <begin position="180"/>
        <end position="266"/>
    </location>
</feature>
<dbReference type="Gene3D" id="3.10.10.10">
    <property type="entry name" value="HIV Type 1 Reverse Transcriptase, subunit A, domain 1"/>
    <property type="match status" value="1"/>
</dbReference>
<dbReference type="Pfam" id="PF00078">
    <property type="entry name" value="RVT_1"/>
    <property type="match status" value="1"/>
</dbReference>
<dbReference type="AlphaFoldDB" id="A0AAD8S1Y7"/>
<feature type="domain" description="Reverse transcriptase" evidence="2">
    <location>
        <begin position="284"/>
        <end position="395"/>
    </location>
</feature>
<dbReference type="PANTHER" id="PTHR33223:SF10">
    <property type="entry name" value="AMINOTRANSFERASE-LIKE PLANT MOBILE DOMAIN-CONTAINING PROTEIN"/>
    <property type="match status" value="1"/>
</dbReference>
<dbReference type="InterPro" id="IPR043502">
    <property type="entry name" value="DNA/RNA_pol_sf"/>
</dbReference>
<name>A0AAD8S1Y7_LOLMU</name>
<gene>
    <name evidence="4" type="ORF">QYE76_061346</name>
</gene>
<organism evidence="4 5">
    <name type="scientific">Lolium multiflorum</name>
    <name type="common">Italian ryegrass</name>
    <name type="synonym">Lolium perenne subsp. multiflorum</name>
    <dbReference type="NCBI Taxonomy" id="4521"/>
    <lineage>
        <taxon>Eukaryota</taxon>
        <taxon>Viridiplantae</taxon>
        <taxon>Streptophyta</taxon>
        <taxon>Embryophyta</taxon>
        <taxon>Tracheophyta</taxon>
        <taxon>Spermatophyta</taxon>
        <taxon>Magnoliopsida</taxon>
        <taxon>Liliopsida</taxon>
        <taxon>Poales</taxon>
        <taxon>Poaceae</taxon>
        <taxon>BOP clade</taxon>
        <taxon>Pooideae</taxon>
        <taxon>Poodae</taxon>
        <taxon>Poeae</taxon>
        <taxon>Poeae Chloroplast Group 2 (Poeae type)</taxon>
        <taxon>Loliodinae</taxon>
        <taxon>Loliinae</taxon>
        <taxon>Lolium</taxon>
    </lineage>
</organism>
<dbReference type="CDD" id="cd01647">
    <property type="entry name" value="RT_LTR"/>
    <property type="match status" value="1"/>
</dbReference>
<dbReference type="PANTHER" id="PTHR33223">
    <property type="entry name" value="CCHC-TYPE DOMAIN-CONTAINING PROTEIN"/>
    <property type="match status" value="1"/>
</dbReference>
<dbReference type="InterPro" id="IPR043128">
    <property type="entry name" value="Rev_trsase/Diguanyl_cyclase"/>
</dbReference>
<reference evidence="4" key="1">
    <citation type="submission" date="2023-07" db="EMBL/GenBank/DDBJ databases">
        <title>A chromosome-level genome assembly of Lolium multiflorum.</title>
        <authorList>
            <person name="Chen Y."/>
            <person name="Copetti D."/>
            <person name="Kolliker R."/>
            <person name="Studer B."/>
        </authorList>
    </citation>
    <scope>NUCLEOTIDE SEQUENCE</scope>
    <source>
        <strain evidence="4">02402/16</strain>
        <tissue evidence="4">Leaf</tissue>
    </source>
</reference>
<evidence type="ECO:0008006" key="6">
    <source>
        <dbReference type="Google" id="ProtNLM"/>
    </source>
</evidence>
<evidence type="ECO:0000313" key="5">
    <source>
        <dbReference type="Proteomes" id="UP001231189"/>
    </source>
</evidence>
<feature type="compositionally biased region" description="Basic and acidic residues" evidence="1">
    <location>
        <begin position="180"/>
        <end position="196"/>
    </location>
</feature>
<accession>A0AAD8S1Y7</accession>
<evidence type="ECO:0000259" key="3">
    <source>
        <dbReference type="Pfam" id="PF03732"/>
    </source>
</evidence>
<dbReference type="EMBL" id="JAUUTY010000004">
    <property type="protein sequence ID" value="KAK1643541.1"/>
    <property type="molecule type" value="Genomic_DNA"/>
</dbReference>
<evidence type="ECO:0000313" key="4">
    <source>
        <dbReference type="EMBL" id="KAK1643541.1"/>
    </source>
</evidence>
<evidence type="ECO:0000256" key="1">
    <source>
        <dbReference type="SAM" id="MobiDB-lite"/>
    </source>
</evidence>
<dbReference type="SUPFAM" id="SSF56672">
    <property type="entry name" value="DNA/RNA polymerases"/>
    <property type="match status" value="1"/>
</dbReference>
<dbReference type="InterPro" id="IPR000477">
    <property type="entry name" value="RT_dom"/>
</dbReference>
<dbReference type="Pfam" id="PF03732">
    <property type="entry name" value="Retrotrans_gag"/>
    <property type="match status" value="1"/>
</dbReference>
<sequence length="419" mass="47949">MCGLPCFTRKVRKTRVPSGFKLPDNFKKFDGLQDPEDWLVDYLETVKLTGGTRATAMQSIQVHLSGAARSWIKKLPPGSIDSWDSFEDVFVKNFRSTCKKPVSLEELRACRQKPDEPMRKYIQRWNIIKNSAENISDERAIDAFVAGIRRGDFVEDLGRTNPKTVSTLMEIANRWADGEDAVHNKRHRSPEEDRGRNYQSRRRFPRQYSSYDAPGQISAGFRASAGGNNRDDYQRSNEQRGDNRDDSRNNRQSSGSRFQRPFVSPEEMMNGPCQMHFYLDNNGKRQSGHLQKDCRNFQAMLRLKEEDEVKTAFITPYGVFYYRTMPFGLKNAGATYQRMMQKCLATQIGKNVQVYIDDVVITSKKGTTLIEDLKETFDNLDKFCLKLNPMKCSFGAGELLGFLVSARGIEANPEKSKLS</sequence>
<feature type="compositionally biased region" description="Basic and acidic residues" evidence="1">
    <location>
        <begin position="229"/>
        <end position="249"/>
    </location>
</feature>
<dbReference type="Proteomes" id="UP001231189">
    <property type="component" value="Unassembled WGS sequence"/>
</dbReference>